<proteinExistence type="predicted"/>
<dbReference type="STRING" id="1618436.UV59_C0042G0010"/>
<organism evidence="1 2">
    <name type="scientific">Candidatus Gottesmanbacteria bacterium GW2011_GWA1_43_11</name>
    <dbReference type="NCBI Taxonomy" id="1618436"/>
    <lineage>
        <taxon>Bacteria</taxon>
        <taxon>Candidatus Gottesmaniibacteriota</taxon>
    </lineage>
</organism>
<dbReference type="Proteomes" id="UP000034543">
    <property type="component" value="Unassembled WGS sequence"/>
</dbReference>
<gene>
    <name evidence="1" type="ORF">UV59_C0042G0010</name>
</gene>
<dbReference type="EMBL" id="LCFB01000042">
    <property type="protein sequence ID" value="KKS83343.1"/>
    <property type="molecule type" value="Genomic_DNA"/>
</dbReference>
<protein>
    <submittedName>
        <fullName evidence="1">Uncharacterized protein</fullName>
    </submittedName>
</protein>
<accession>A0A0G1F904</accession>
<name>A0A0G1F904_9BACT</name>
<dbReference type="AlphaFoldDB" id="A0A0G1F904"/>
<sequence length="196" mass="22117">MSIRKEMLAEIGAIIMDANTEILAKSPQVQLVDVKKYLQSHLQAGKILENSSLDRARWKAENEFLTGALIQWDSNRSQAFYYSLYTISSAQFPRAEETIIAAAYCSIALAEDPLIPSQNPEVYSYLTRRALEALGESPKKPELMLLLLPYAHGIFYNAKRFCPQLFKSVTPESVKFEKAEFLQRLGKLQDGSALVH</sequence>
<evidence type="ECO:0000313" key="1">
    <source>
        <dbReference type="EMBL" id="KKS83343.1"/>
    </source>
</evidence>
<comment type="caution">
    <text evidence="1">The sequence shown here is derived from an EMBL/GenBank/DDBJ whole genome shotgun (WGS) entry which is preliminary data.</text>
</comment>
<reference evidence="1 2" key="1">
    <citation type="journal article" date="2015" name="Nature">
        <title>rRNA introns, odd ribosomes, and small enigmatic genomes across a large radiation of phyla.</title>
        <authorList>
            <person name="Brown C.T."/>
            <person name="Hug L.A."/>
            <person name="Thomas B.C."/>
            <person name="Sharon I."/>
            <person name="Castelle C.J."/>
            <person name="Singh A."/>
            <person name="Wilkins M.J."/>
            <person name="Williams K.H."/>
            <person name="Banfield J.F."/>
        </authorList>
    </citation>
    <scope>NUCLEOTIDE SEQUENCE [LARGE SCALE GENOMIC DNA]</scope>
</reference>
<evidence type="ECO:0000313" key="2">
    <source>
        <dbReference type="Proteomes" id="UP000034543"/>
    </source>
</evidence>